<evidence type="ECO:0000256" key="1">
    <source>
        <dbReference type="ARBA" id="ARBA00011900"/>
    </source>
</evidence>
<evidence type="ECO:0000313" key="7">
    <source>
        <dbReference type="Proteomes" id="UP000055060"/>
    </source>
</evidence>
<keyword evidence="2" id="KW-0489">Methyltransferase</keyword>
<keyword evidence="7" id="KW-1185">Reference proteome</keyword>
<dbReference type="PANTHER" id="PTHR33841:SF1">
    <property type="entry name" value="DNA METHYLTRANSFERASE A"/>
    <property type="match status" value="1"/>
</dbReference>
<name>A0A0K8MY52_9CHLR</name>
<dbReference type="InterPro" id="IPR025931">
    <property type="entry name" value="TaqI_C"/>
</dbReference>
<dbReference type="PANTHER" id="PTHR33841">
    <property type="entry name" value="DNA METHYLTRANSFERASE YEEA-RELATED"/>
    <property type="match status" value="1"/>
</dbReference>
<gene>
    <name evidence="6" type="ORF">LARV_03931</name>
</gene>
<dbReference type="InterPro" id="IPR050953">
    <property type="entry name" value="N4_N6_ade-DNA_methylase"/>
</dbReference>
<dbReference type="EMBL" id="DF967973">
    <property type="protein sequence ID" value="GAP16135.1"/>
    <property type="molecule type" value="Genomic_DNA"/>
</dbReference>
<sequence length="315" mass="37070">MNNFSISKSWSILSDIEQRIKAKIEEVGVPLKDWDIQINYGIKTGLNEAFIISGEKRKEIVAADPKSAEIIRPILRGRDIKRYEYKFSDLWLLHIPWHFPLHNDASIIGASEIAEFQFKEQFPSAYNHLLLYKDQLLARNRAETGIRYEWYSLQRWGANYSDDFYKQKIVYAETMRVHKKTDSDRFPRFSYSEEGIFLDKTCFMITGDNLLYILPILNSKLMCFFIRNNIAVLDTGGFLMQKIYIDRLPIPPVSGENRNKLETLCVQIFEERRRSLNSYNLEDEVDSIIYNLYGFTRDEIAHIEKISSELRSMSR</sequence>
<keyword evidence="3" id="KW-0808">Transferase</keyword>
<organism evidence="6">
    <name type="scientific">Longilinea arvoryzae</name>
    <dbReference type="NCBI Taxonomy" id="360412"/>
    <lineage>
        <taxon>Bacteria</taxon>
        <taxon>Bacillati</taxon>
        <taxon>Chloroflexota</taxon>
        <taxon>Anaerolineae</taxon>
        <taxon>Anaerolineales</taxon>
        <taxon>Anaerolineaceae</taxon>
        <taxon>Longilinea</taxon>
    </lineage>
</organism>
<evidence type="ECO:0000313" key="6">
    <source>
        <dbReference type="EMBL" id="GAP16135.1"/>
    </source>
</evidence>
<dbReference type="GO" id="GO:0032259">
    <property type="term" value="P:methylation"/>
    <property type="evidence" value="ECO:0007669"/>
    <property type="project" value="UniProtKB-KW"/>
</dbReference>
<evidence type="ECO:0000256" key="3">
    <source>
        <dbReference type="ARBA" id="ARBA00022679"/>
    </source>
</evidence>
<dbReference type="EC" id="2.1.1.72" evidence="1"/>
<comment type="catalytic activity">
    <reaction evidence="4">
        <text>a 2'-deoxyadenosine in DNA + S-adenosyl-L-methionine = an N(6)-methyl-2'-deoxyadenosine in DNA + S-adenosyl-L-homocysteine + H(+)</text>
        <dbReference type="Rhea" id="RHEA:15197"/>
        <dbReference type="Rhea" id="RHEA-COMP:12418"/>
        <dbReference type="Rhea" id="RHEA-COMP:12419"/>
        <dbReference type="ChEBI" id="CHEBI:15378"/>
        <dbReference type="ChEBI" id="CHEBI:57856"/>
        <dbReference type="ChEBI" id="CHEBI:59789"/>
        <dbReference type="ChEBI" id="CHEBI:90615"/>
        <dbReference type="ChEBI" id="CHEBI:90616"/>
        <dbReference type="EC" id="2.1.1.72"/>
    </reaction>
</comment>
<dbReference type="RefSeq" id="WP_201785965.1">
    <property type="nucleotide sequence ID" value="NZ_DF967973.1"/>
</dbReference>
<reference evidence="6" key="1">
    <citation type="submission" date="2015-07" db="EMBL/GenBank/DDBJ databases">
        <title>Draft Genome Sequences of Anaerolinea thermolimosa IMO-1, Bellilinea caldifistulae GOMI-1, Leptolinea tardivitalis YMTK-2, Levilinea saccharolytica KIBI-1,Longilinea arvoryzae KOME-1, Previously Described as Members of the Anaerolineaceae (Chloroflexi).</title>
        <authorList>
            <person name="Sekiguchi Y."/>
            <person name="Ohashi A."/>
            <person name="Matsuura N."/>
            <person name="Tourlousse M.D."/>
        </authorList>
    </citation>
    <scope>NUCLEOTIDE SEQUENCE [LARGE SCALE GENOMIC DNA]</scope>
    <source>
        <strain evidence="6">KOME-1</strain>
    </source>
</reference>
<dbReference type="Proteomes" id="UP000055060">
    <property type="component" value="Unassembled WGS sequence"/>
</dbReference>
<dbReference type="STRING" id="360412.LARV_03931"/>
<accession>A0A0K8MY52</accession>
<protein>
    <recommendedName>
        <fullName evidence="1">site-specific DNA-methyltransferase (adenine-specific)</fullName>
        <ecNumber evidence="1">2.1.1.72</ecNumber>
    </recommendedName>
</protein>
<feature type="domain" description="TaqI-like C-terminal specificity" evidence="5">
    <location>
        <begin position="73"/>
        <end position="250"/>
    </location>
</feature>
<evidence type="ECO:0000259" key="5">
    <source>
        <dbReference type="Pfam" id="PF12950"/>
    </source>
</evidence>
<proteinExistence type="predicted"/>
<evidence type="ECO:0000256" key="4">
    <source>
        <dbReference type="ARBA" id="ARBA00047942"/>
    </source>
</evidence>
<evidence type="ECO:0000256" key="2">
    <source>
        <dbReference type="ARBA" id="ARBA00022603"/>
    </source>
</evidence>
<dbReference type="GO" id="GO:0009007">
    <property type="term" value="F:site-specific DNA-methyltransferase (adenine-specific) activity"/>
    <property type="evidence" value="ECO:0007669"/>
    <property type="project" value="UniProtKB-EC"/>
</dbReference>
<dbReference type="AlphaFoldDB" id="A0A0K8MY52"/>
<dbReference type="Pfam" id="PF12950">
    <property type="entry name" value="TaqI_C"/>
    <property type="match status" value="1"/>
</dbReference>